<dbReference type="InterPro" id="IPR006664">
    <property type="entry name" value="OMP_bac"/>
</dbReference>
<evidence type="ECO:0000256" key="4">
    <source>
        <dbReference type="PROSITE-ProRule" id="PRU00473"/>
    </source>
</evidence>
<name>A0ABS7QMR8_9ACTN</name>
<evidence type="ECO:0000256" key="5">
    <source>
        <dbReference type="SAM" id="MobiDB-lite"/>
    </source>
</evidence>
<gene>
    <name evidence="8" type="ORF">K7472_04255</name>
</gene>
<dbReference type="Gene3D" id="3.30.1330.60">
    <property type="entry name" value="OmpA-like domain"/>
    <property type="match status" value="1"/>
</dbReference>
<feature type="chain" id="PRO_5045247019" evidence="6">
    <location>
        <begin position="42"/>
        <end position="220"/>
    </location>
</feature>
<dbReference type="CDD" id="cd07185">
    <property type="entry name" value="OmpA_C-like"/>
    <property type="match status" value="1"/>
</dbReference>
<evidence type="ECO:0000256" key="3">
    <source>
        <dbReference type="ARBA" id="ARBA00023237"/>
    </source>
</evidence>
<accession>A0ABS7QMR8</accession>
<evidence type="ECO:0000256" key="1">
    <source>
        <dbReference type="ARBA" id="ARBA00004442"/>
    </source>
</evidence>
<evidence type="ECO:0000256" key="6">
    <source>
        <dbReference type="SAM" id="SignalP"/>
    </source>
</evidence>
<protein>
    <submittedName>
        <fullName evidence="8">OmpA family protein</fullName>
    </submittedName>
</protein>
<feature type="signal peptide" evidence="6">
    <location>
        <begin position="1"/>
        <end position="41"/>
    </location>
</feature>
<dbReference type="PANTHER" id="PTHR30329:SF21">
    <property type="entry name" value="LIPOPROTEIN YIAD-RELATED"/>
    <property type="match status" value="1"/>
</dbReference>
<organism evidence="8 9">
    <name type="scientific">Streptantibioticus parmotrematis</name>
    <dbReference type="NCBI Taxonomy" id="2873249"/>
    <lineage>
        <taxon>Bacteria</taxon>
        <taxon>Bacillati</taxon>
        <taxon>Actinomycetota</taxon>
        <taxon>Actinomycetes</taxon>
        <taxon>Kitasatosporales</taxon>
        <taxon>Streptomycetaceae</taxon>
        <taxon>Streptantibioticus</taxon>
    </lineage>
</organism>
<dbReference type="InterPro" id="IPR006665">
    <property type="entry name" value="OmpA-like"/>
</dbReference>
<keyword evidence="3" id="KW-0998">Cell outer membrane</keyword>
<reference evidence="8 9" key="1">
    <citation type="submission" date="2021-08" db="EMBL/GenBank/DDBJ databases">
        <title>Streptomyces sp. PTM05 isolated from lichen.</title>
        <authorList>
            <person name="Somphong A."/>
            <person name="Phongsopitanun W."/>
            <person name="Tanasupawat S."/>
        </authorList>
    </citation>
    <scope>NUCLEOTIDE SEQUENCE [LARGE SCALE GENOMIC DNA]</scope>
    <source>
        <strain evidence="8 9">Ptm05</strain>
    </source>
</reference>
<dbReference type="PANTHER" id="PTHR30329">
    <property type="entry name" value="STATOR ELEMENT OF FLAGELLAR MOTOR COMPLEX"/>
    <property type="match status" value="1"/>
</dbReference>
<dbReference type="InterPro" id="IPR050330">
    <property type="entry name" value="Bact_OuterMem_StrucFunc"/>
</dbReference>
<evidence type="ECO:0000259" key="7">
    <source>
        <dbReference type="PROSITE" id="PS51123"/>
    </source>
</evidence>
<dbReference type="InterPro" id="IPR036737">
    <property type="entry name" value="OmpA-like_sf"/>
</dbReference>
<keyword evidence="6" id="KW-0732">Signal</keyword>
<evidence type="ECO:0000313" key="8">
    <source>
        <dbReference type="EMBL" id="MBY8884056.1"/>
    </source>
</evidence>
<dbReference type="RefSeq" id="WP_222973982.1">
    <property type="nucleotide sequence ID" value="NZ_JAINVZ010000002.1"/>
</dbReference>
<feature type="domain" description="OmpA-like" evidence="7">
    <location>
        <begin position="99"/>
        <end position="218"/>
    </location>
</feature>
<sequence>MRPATARRGARPAARHRATVAALALLAAAALGPAAPGVATADDGPGPAPSTASSPPAQVDPHAAGLRLQPGATLAAPEVLDIETVESDSAGDERVSDTPAAVTFDLQSEVMFTKDSATLSPDADARLRAIADEIAQQHATWVHVFGFTDDLGTHAHGVTLSKQRAEAVYTELARDLPDDGSIQFDVRGYAEQYPIADNSTEAGRRQNRRVEITFPKTTGD</sequence>
<comment type="caution">
    <text evidence="8">The sequence shown here is derived from an EMBL/GenBank/DDBJ whole genome shotgun (WGS) entry which is preliminary data.</text>
</comment>
<feature type="region of interest" description="Disordered" evidence="5">
    <location>
        <begin position="35"/>
        <end position="63"/>
    </location>
</feature>
<dbReference type="PROSITE" id="PS51123">
    <property type="entry name" value="OMPA_2"/>
    <property type="match status" value="1"/>
</dbReference>
<dbReference type="EMBL" id="JAINVZ010000002">
    <property type="protein sequence ID" value="MBY8884056.1"/>
    <property type="molecule type" value="Genomic_DNA"/>
</dbReference>
<dbReference type="SUPFAM" id="SSF103088">
    <property type="entry name" value="OmpA-like"/>
    <property type="match status" value="1"/>
</dbReference>
<evidence type="ECO:0000256" key="2">
    <source>
        <dbReference type="ARBA" id="ARBA00023136"/>
    </source>
</evidence>
<evidence type="ECO:0000313" key="9">
    <source>
        <dbReference type="Proteomes" id="UP001198565"/>
    </source>
</evidence>
<dbReference type="PRINTS" id="PR01021">
    <property type="entry name" value="OMPADOMAIN"/>
</dbReference>
<feature type="compositionally biased region" description="Low complexity" evidence="5">
    <location>
        <begin position="35"/>
        <end position="57"/>
    </location>
</feature>
<keyword evidence="9" id="KW-1185">Reference proteome</keyword>
<dbReference type="Pfam" id="PF00691">
    <property type="entry name" value="OmpA"/>
    <property type="match status" value="1"/>
</dbReference>
<dbReference type="Proteomes" id="UP001198565">
    <property type="component" value="Unassembled WGS sequence"/>
</dbReference>
<proteinExistence type="predicted"/>
<comment type="subcellular location">
    <subcellularLocation>
        <location evidence="1">Cell outer membrane</location>
    </subcellularLocation>
</comment>
<keyword evidence="2 4" id="KW-0472">Membrane</keyword>